<dbReference type="PROSITE" id="PS00107">
    <property type="entry name" value="PROTEIN_KINASE_ATP"/>
    <property type="match status" value="1"/>
</dbReference>
<evidence type="ECO:0000259" key="19">
    <source>
        <dbReference type="PROSITE" id="PS50011"/>
    </source>
</evidence>
<feature type="transmembrane region" description="Helical" evidence="17">
    <location>
        <begin position="481"/>
        <end position="501"/>
    </location>
</feature>
<dbReference type="SMART" id="SM00220">
    <property type="entry name" value="S_TKc"/>
    <property type="match status" value="1"/>
</dbReference>
<comment type="catalytic activity">
    <reaction evidence="14">
        <text>L-threonyl-[protein] + ATP = O-phospho-L-threonyl-[protein] + ADP + H(+)</text>
        <dbReference type="Rhea" id="RHEA:46608"/>
        <dbReference type="Rhea" id="RHEA-COMP:11060"/>
        <dbReference type="Rhea" id="RHEA-COMP:11605"/>
        <dbReference type="ChEBI" id="CHEBI:15378"/>
        <dbReference type="ChEBI" id="CHEBI:30013"/>
        <dbReference type="ChEBI" id="CHEBI:30616"/>
        <dbReference type="ChEBI" id="CHEBI:61977"/>
        <dbReference type="ChEBI" id="CHEBI:456216"/>
        <dbReference type="EC" id="2.7.11.1"/>
    </reaction>
</comment>
<feature type="signal peptide" evidence="18">
    <location>
        <begin position="1"/>
        <end position="25"/>
    </location>
</feature>
<evidence type="ECO:0000256" key="3">
    <source>
        <dbReference type="ARBA" id="ARBA00022527"/>
    </source>
</evidence>
<comment type="catalytic activity">
    <reaction evidence="15">
        <text>L-seryl-[protein] + ATP = O-phospho-L-seryl-[protein] + ADP + H(+)</text>
        <dbReference type="Rhea" id="RHEA:17989"/>
        <dbReference type="Rhea" id="RHEA-COMP:9863"/>
        <dbReference type="Rhea" id="RHEA-COMP:11604"/>
        <dbReference type="ChEBI" id="CHEBI:15378"/>
        <dbReference type="ChEBI" id="CHEBI:29999"/>
        <dbReference type="ChEBI" id="CHEBI:30616"/>
        <dbReference type="ChEBI" id="CHEBI:83421"/>
        <dbReference type="ChEBI" id="CHEBI:456216"/>
        <dbReference type="EC" id="2.7.11.1"/>
    </reaction>
</comment>
<dbReference type="PROSITE" id="PS50011">
    <property type="entry name" value="PROTEIN_KINASE_DOM"/>
    <property type="match status" value="1"/>
</dbReference>
<evidence type="ECO:0000256" key="13">
    <source>
        <dbReference type="ARBA" id="ARBA00023136"/>
    </source>
</evidence>
<evidence type="ECO:0000256" key="14">
    <source>
        <dbReference type="ARBA" id="ARBA00047899"/>
    </source>
</evidence>
<accession>A0ABQ8EM76</accession>
<organism evidence="20 21">
    <name type="scientific">Brassica napus</name>
    <name type="common">Rape</name>
    <dbReference type="NCBI Taxonomy" id="3708"/>
    <lineage>
        <taxon>Eukaryota</taxon>
        <taxon>Viridiplantae</taxon>
        <taxon>Streptophyta</taxon>
        <taxon>Embryophyta</taxon>
        <taxon>Tracheophyta</taxon>
        <taxon>Spermatophyta</taxon>
        <taxon>Magnoliopsida</taxon>
        <taxon>eudicotyledons</taxon>
        <taxon>Gunneridae</taxon>
        <taxon>Pentapetalae</taxon>
        <taxon>rosids</taxon>
        <taxon>malvids</taxon>
        <taxon>Brassicales</taxon>
        <taxon>Brassicaceae</taxon>
        <taxon>Brassiceae</taxon>
        <taxon>Brassica</taxon>
    </lineage>
</organism>
<dbReference type="PANTHER" id="PTHR45631:SF133">
    <property type="entry name" value="PROTEIN KINASE DOMAIN-CONTAINING PROTEIN"/>
    <property type="match status" value="1"/>
</dbReference>
<dbReference type="InterPro" id="IPR011009">
    <property type="entry name" value="Kinase-like_dom_sf"/>
</dbReference>
<evidence type="ECO:0000256" key="8">
    <source>
        <dbReference type="ARBA" id="ARBA00022737"/>
    </source>
</evidence>
<name>A0ABQ8EM76_BRANA</name>
<dbReference type="Gene3D" id="3.80.10.10">
    <property type="entry name" value="Ribonuclease Inhibitor"/>
    <property type="match status" value="1"/>
</dbReference>
<evidence type="ECO:0000313" key="20">
    <source>
        <dbReference type="EMBL" id="KAH0942671.1"/>
    </source>
</evidence>
<protein>
    <recommendedName>
        <fullName evidence="2">non-specific serine/threonine protein kinase</fullName>
        <ecNumber evidence="2">2.7.11.1</ecNumber>
    </recommendedName>
</protein>
<feature type="chain" id="PRO_5047480803" description="non-specific serine/threonine protein kinase" evidence="18">
    <location>
        <begin position="26"/>
        <end position="843"/>
    </location>
</feature>
<dbReference type="Proteomes" id="UP000824890">
    <property type="component" value="Unassembled WGS sequence"/>
</dbReference>
<keyword evidence="3" id="KW-0723">Serine/threonine-protein kinase</keyword>
<keyword evidence="6 17" id="KW-0812">Transmembrane</keyword>
<feature type="binding site" evidence="16">
    <location>
        <position position="560"/>
    </location>
    <ligand>
        <name>ATP</name>
        <dbReference type="ChEBI" id="CHEBI:30616"/>
    </ligand>
</feature>
<evidence type="ECO:0000256" key="10">
    <source>
        <dbReference type="ARBA" id="ARBA00022777"/>
    </source>
</evidence>
<dbReference type="EMBL" id="JAGKQM010000001">
    <property type="protein sequence ID" value="KAH0942671.1"/>
    <property type="molecule type" value="Genomic_DNA"/>
</dbReference>
<evidence type="ECO:0000256" key="11">
    <source>
        <dbReference type="ARBA" id="ARBA00022840"/>
    </source>
</evidence>
<dbReference type="Pfam" id="PF07714">
    <property type="entry name" value="PK_Tyr_Ser-Thr"/>
    <property type="match status" value="1"/>
</dbReference>
<reference evidence="20 21" key="1">
    <citation type="submission" date="2021-05" db="EMBL/GenBank/DDBJ databases">
        <title>Genome Assembly of Synthetic Allotetraploid Brassica napus Reveals Homoeologous Exchanges between Subgenomes.</title>
        <authorList>
            <person name="Davis J.T."/>
        </authorList>
    </citation>
    <scope>NUCLEOTIDE SEQUENCE [LARGE SCALE GENOMIC DNA]</scope>
    <source>
        <strain evidence="21">cv. Da-Ae</strain>
        <tissue evidence="20">Seedling</tissue>
    </source>
</reference>
<keyword evidence="21" id="KW-1185">Reference proteome</keyword>
<evidence type="ECO:0000256" key="1">
    <source>
        <dbReference type="ARBA" id="ARBA00004167"/>
    </source>
</evidence>
<keyword evidence="8" id="KW-0677">Repeat</keyword>
<evidence type="ECO:0000256" key="2">
    <source>
        <dbReference type="ARBA" id="ARBA00012513"/>
    </source>
</evidence>
<evidence type="ECO:0000256" key="7">
    <source>
        <dbReference type="ARBA" id="ARBA00022729"/>
    </source>
</evidence>
<keyword evidence="13 17" id="KW-0472">Membrane</keyword>
<evidence type="ECO:0000256" key="6">
    <source>
        <dbReference type="ARBA" id="ARBA00022692"/>
    </source>
</evidence>
<proteinExistence type="predicted"/>
<gene>
    <name evidence="20" type="ORF">HID58_002308</name>
</gene>
<evidence type="ECO:0000256" key="15">
    <source>
        <dbReference type="ARBA" id="ARBA00048679"/>
    </source>
</evidence>
<dbReference type="InterPro" id="IPR032675">
    <property type="entry name" value="LRR_dom_sf"/>
</dbReference>
<evidence type="ECO:0000256" key="16">
    <source>
        <dbReference type="PROSITE-ProRule" id="PRU10141"/>
    </source>
</evidence>
<dbReference type="InterPro" id="IPR000719">
    <property type="entry name" value="Prot_kinase_dom"/>
</dbReference>
<comment type="subcellular location">
    <subcellularLocation>
        <location evidence="1">Membrane</location>
        <topology evidence="1">Single-pass membrane protein</topology>
    </subcellularLocation>
</comment>
<dbReference type="CDD" id="cd14066">
    <property type="entry name" value="STKc_IRAK"/>
    <property type="match status" value="1"/>
</dbReference>
<keyword evidence="4" id="KW-0433">Leucine-rich repeat</keyword>
<dbReference type="PROSITE" id="PS00108">
    <property type="entry name" value="PROTEIN_KINASE_ST"/>
    <property type="match status" value="1"/>
</dbReference>
<dbReference type="EC" id="2.7.11.1" evidence="2"/>
<keyword evidence="9 16" id="KW-0547">Nucleotide-binding</keyword>
<evidence type="ECO:0000256" key="18">
    <source>
        <dbReference type="SAM" id="SignalP"/>
    </source>
</evidence>
<keyword evidence="12 17" id="KW-1133">Transmembrane helix</keyword>
<comment type="caution">
    <text evidence="20">The sequence shown here is derived from an EMBL/GenBank/DDBJ whole genome shotgun (WGS) entry which is preliminary data.</text>
</comment>
<evidence type="ECO:0000256" key="5">
    <source>
        <dbReference type="ARBA" id="ARBA00022679"/>
    </source>
</evidence>
<keyword evidence="11 16" id="KW-0067">ATP-binding</keyword>
<keyword evidence="5" id="KW-0808">Transferase</keyword>
<evidence type="ECO:0000313" key="21">
    <source>
        <dbReference type="Proteomes" id="UP000824890"/>
    </source>
</evidence>
<dbReference type="Gene3D" id="3.30.200.20">
    <property type="entry name" value="Phosphorylase Kinase, domain 1"/>
    <property type="match status" value="1"/>
</dbReference>
<evidence type="ECO:0000256" key="9">
    <source>
        <dbReference type="ARBA" id="ARBA00022741"/>
    </source>
</evidence>
<sequence>MKSPHGILFVIFSFAAFSITHLVEAQNQEGFITLDCGLPLNESPYVEPETEIQFLSDENFIQGGKMGRIPANLESENLKPYSTLRYFPDGIRNCYDIRVEVGRNYLIRAMFFYGNFDGLNVSPEFDMYTGPNKWTTIDLQKEPSGSGKEIIHISRSNSLQICLVKTGATTPMISTLELRPLANDTYLAISGSLKLNFRMYLSNSTALLRYPKDVYDRTWVPFFQPDNWAHISTTANVSNKNHYDPPQAVLKGAAIPKNLDGPLTITWRLENPDYQIYLYRHFAEIQDIEANDTREFDCLLNGETITINAINPKYLEIETMLTTIPKECNGGICHMQLIKTQRSTLPPLLNGFAVYSVLQLPQLQTNETEVVAIKNISYTYELNRINWQGDPCVPRQFLWDGLNCSISDISVPPKIISLNLSSSGLSGTILSHFQNLNHLEILDLSNNSLSGMVPEFLASMKSLLVITCIDTKLKKKFPVTIVAPIASIAAVVVMIILLFMLRKKMSSRSKSEPWIKTKRRRFTYSEVLGMTKNLQQPLGEGAFGIVYHGNLNGSEQVAVKLLLQTSAQGYKEFKAEVELLLRVHHINLVSLVGYCDEKDHFALIYEYMSNGDLHQHLSGKHVGSVLDWGTRLQIAIEAALGLEYVHIGCKPAMVHRDVKSTNILLDEEFKAKIADFGLSRSFQVGGDQSRVSTVVAGTLGYLDPEYYLTSELSEKSDIYSFGILLLEIITNQRVIDQTRKKPNIAEWVTYVIKKGDTSKIVDPKLQGNYEPRSVWRALEVAMSCANPSSAKRPNMSQVIIKLKECLESENARINTNQDTNSPHSSVELRVTATFDSDMYPKAR</sequence>
<dbReference type="InterPro" id="IPR001611">
    <property type="entry name" value="Leu-rich_rpt"/>
</dbReference>
<dbReference type="InterPro" id="IPR024788">
    <property type="entry name" value="Malectin-like_Carb-bd_dom"/>
</dbReference>
<dbReference type="SUPFAM" id="SSF56112">
    <property type="entry name" value="Protein kinase-like (PK-like)"/>
    <property type="match status" value="1"/>
</dbReference>
<dbReference type="PANTHER" id="PTHR45631">
    <property type="entry name" value="OS07G0107800 PROTEIN-RELATED"/>
    <property type="match status" value="1"/>
</dbReference>
<evidence type="ECO:0000256" key="4">
    <source>
        <dbReference type="ARBA" id="ARBA00022614"/>
    </source>
</evidence>
<dbReference type="InterPro" id="IPR001245">
    <property type="entry name" value="Ser-Thr/Tyr_kinase_cat_dom"/>
</dbReference>
<keyword evidence="10" id="KW-0418">Kinase</keyword>
<evidence type="ECO:0000256" key="17">
    <source>
        <dbReference type="SAM" id="Phobius"/>
    </source>
</evidence>
<dbReference type="InterPro" id="IPR017441">
    <property type="entry name" value="Protein_kinase_ATP_BS"/>
</dbReference>
<dbReference type="SUPFAM" id="SSF52058">
    <property type="entry name" value="L domain-like"/>
    <property type="match status" value="1"/>
</dbReference>
<dbReference type="Pfam" id="PF00560">
    <property type="entry name" value="LRR_1"/>
    <property type="match status" value="1"/>
</dbReference>
<dbReference type="Pfam" id="PF12819">
    <property type="entry name" value="Malectin_like"/>
    <property type="match status" value="1"/>
</dbReference>
<feature type="domain" description="Protein kinase" evidence="19">
    <location>
        <begin position="532"/>
        <end position="806"/>
    </location>
</feature>
<evidence type="ECO:0000256" key="12">
    <source>
        <dbReference type="ARBA" id="ARBA00022989"/>
    </source>
</evidence>
<keyword evidence="7 18" id="KW-0732">Signal</keyword>
<dbReference type="Gene3D" id="1.10.510.10">
    <property type="entry name" value="Transferase(Phosphotransferase) domain 1"/>
    <property type="match status" value="1"/>
</dbReference>
<dbReference type="InterPro" id="IPR008271">
    <property type="entry name" value="Ser/Thr_kinase_AS"/>
</dbReference>